<dbReference type="GO" id="GO:0008168">
    <property type="term" value="F:methyltransferase activity"/>
    <property type="evidence" value="ECO:0007669"/>
    <property type="project" value="UniProtKB-KW"/>
</dbReference>
<dbReference type="OrthoDB" id="9770485at2"/>
<dbReference type="AlphaFoldDB" id="A0A6N7Q378"/>
<proteinExistence type="predicted"/>
<dbReference type="InterPro" id="IPR029063">
    <property type="entry name" value="SAM-dependent_MTases_sf"/>
</dbReference>
<dbReference type="InterPro" id="IPR025714">
    <property type="entry name" value="Methyltranfer_dom"/>
</dbReference>
<dbReference type="Gene3D" id="3.40.50.150">
    <property type="entry name" value="Vaccinia Virus protein VP39"/>
    <property type="match status" value="1"/>
</dbReference>
<keyword evidence="2" id="KW-0808">Transferase</keyword>
<dbReference type="GO" id="GO:0032259">
    <property type="term" value="P:methylation"/>
    <property type="evidence" value="ECO:0007669"/>
    <property type="project" value="UniProtKB-KW"/>
</dbReference>
<accession>A0A6N7Q378</accession>
<feature type="domain" description="Methyltransferase" evidence="1">
    <location>
        <begin position="13"/>
        <end position="128"/>
    </location>
</feature>
<dbReference type="Proteomes" id="UP000440224">
    <property type="component" value="Unassembled WGS sequence"/>
</dbReference>
<protein>
    <submittedName>
        <fullName evidence="2">Methyltransferase domain-containing protein</fullName>
    </submittedName>
</protein>
<organism evidence="2 3">
    <name type="scientific">Polyangium spumosum</name>
    <dbReference type="NCBI Taxonomy" id="889282"/>
    <lineage>
        <taxon>Bacteria</taxon>
        <taxon>Pseudomonadati</taxon>
        <taxon>Myxococcota</taxon>
        <taxon>Polyangia</taxon>
        <taxon>Polyangiales</taxon>
        <taxon>Polyangiaceae</taxon>
        <taxon>Polyangium</taxon>
    </lineage>
</organism>
<name>A0A6N7Q378_9BACT</name>
<dbReference type="CDD" id="cd02440">
    <property type="entry name" value="AdoMet_MTases"/>
    <property type="match status" value="1"/>
</dbReference>
<sequence>MTERLLRDAGVGAGMRVLDAGCGRGDVTFLVARLVGDGGRVLGIDRDTGALSIARERARELGLSNVEFMEADLAAPDPDRHGFDAVVGRRVLMYQADRVAAVRALSAALRPGGVMVFHEVDATMVPASRTPLPLHAQVHRWMWETVAREGATTSMGFELPFVLEEAGLVVEDVRAEAVVQTAKARHGGAPILRAMMPRIVGHGVATEAEIDVDTLDERLADELRRSNAVYIGDMVFGAWARKPG</sequence>
<evidence type="ECO:0000313" key="3">
    <source>
        <dbReference type="Proteomes" id="UP000440224"/>
    </source>
</evidence>
<dbReference type="SUPFAM" id="SSF53335">
    <property type="entry name" value="S-adenosyl-L-methionine-dependent methyltransferases"/>
    <property type="match status" value="1"/>
</dbReference>
<gene>
    <name evidence="2" type="ORF">GF068_37945</name>
</gene>
<dbReference type="PANTHER" id="PTHR43861">
    <property type="entry name" value="TRANS-ACONITATE 2-METHYLTRANSFERASE-RELATED"/>
    <property type="match status" value="1"/>
</dbReference>
<dbReference type="EMBL" id="WJIE01000019">
    <property type="protein sequence ID" value="MRG97666.1"/>
    <property type="molecule type" value="Genomic_DNA"/>
</dbReference>
<evidence type="ECO:0000313" key="2">
    <source>
        <dbReference type="EMBL" id="MRG97666.1"/>
    </source>
</evidence>
<reference evidence="2 3" key="1">
    <citation type="submission" date="2019-10" db="EMBL/GenBank/DDBJ databases">
        <title>A soil myxobacterium in the family Polyangiaceae.</title>
        <authorList>
            <person name="Li Y."/>
            <person name="Wang J."/>
        </authorList>
    </citation>
    <scope>NUCLEOTIDE SEQUENCE [LARGE SCALE GENOMIC DNA]</scope>
    <source>
        <strain evidence="2 3">DSM 14734</strain>
    </source>
</reference>
<comment type="caution">
    <text evidence="2">The sequence shown here is derived from an EMBL/GenBank/DDBJ whole genome shotgun (WGS) entry which is preliminary data.</text>
</comment>
<dbReference type="Pfam" id="PF13847">
    <property type="entry name" value="Methyltransf_31"/>
    <property type="match status" value="1"/>
</dbReference>
<keyword evidence="3" id="KW-1185">Reference proteome</keyword>
<evidence type="ECO:0000259" key="1">
    <source>
        <dbReference type="Pfam" id="PF13847"/>
    </source>
</evidence>
<keyword evidence="2" id="KW-0489">Methyltransferase</keyword>